<feature type="region of interest" description="Disordered" evidence="2">
    <location>
        <begin position="184"/>
        <end position="235"/>
    </location>
</feature>
<protein>
    <recommendedName>
        <fullName evidence="3">Inositol polyphosphate-related phosphatase domain-containing protein</fullName>
    </recommendedName>
</protein>
<dbReference type="Proteomes" id="UP000722791">
    <property type="component" value="Unassembled WGS sequence"/>
</dbReference>
<feature type="compositionally biased region" description="Low complexity" evidence="2">
    <location>
        <begin position="220"/>
        <end position="235"/>
    </location>
</feature>
<reference evidence="4" key="1">
    <citation type="journal article" date="2021" name="Proc. Natl. Acad. Sci. U.S.A.">
        <title>Three genomes in the algal genus Volvox reveal the fate of a haploid sex-determining region after a transition to homothallism.</title>
        <authorList>
            <person name="Yamamoto K."/>
            <person name="Hamaji T."/>
            <person name="Kawai-Toyooka H."/>
            <person name="Matsuzaki R."/>
            <person name="Takahashi F."/>
            <person name="Nishimura Y."/>
            <person name="Kawachi M."/>
            <person name="Noguchi H."/>
            <person name="Minakuchi Y."/>
            <person name="Umen J.G."/>
            <person name="Toyoda A."/>
            <person name="Nozaki H."/>
        </authorList>
    </citation>
    <scope>NUCLEOTIDE SEQUENCE</scope>
    <source>
        <strain evidence="5">NIES-3785</strain>
        <strain evidence="4">NIES-3786</strain>
    </source>
</reference>
<proteinExistence type="inferred from homology"/>
<feature type="compositionally biased region" description="Polar residues" evidence="2">
    <location>
        <begin position="290"/>
        <end position="299"/>
    </location>
</feature>
<dbReference type="EMBL" id="BNCQ01000005">
    <property type="protein sequence ID" value="GIL98519.1"/>
    <property type="molecule type" value="Genomic_DNA"/>
</dbReference>
<dbReference type="Pfam" id="PF23754">
    <property type="entry name" value="Beta-prop_IP5PC_F"/>
    <property type="match status" value="1"/>
</dbReference>
<dbReference type="InterPro" id="IPR011047">
    <property type="entry name" value="Quinoprotein_ADH-like_sf"/>
</dbReference>
<dbReference type="SMART" id="SM00128">
    <property type="entry name" value="IPPc"/>
    <property type="match status" value="1"/>
</dbReference>
<dbReference type="SUPFAM" id="SSF56219">
    <property type="entry name" value="DNase I-like"/>
    <property type="match status" value="1"/>
</dbReference>
<dbReference type="PANTHER" id="PTHR11200">
    <property type="entry name" value="INOSITOL 5-PHOSPHATASE"/>
    <property type="match status" value="1"/>
</dbReference>
<evidence type="ECO:0000313" key="4">
    <source>
        <dbReference type="EMBL" id="GIL70794.1"/>
    </source>
</evidence>
<feature type="region of interest" description="Disordered" evidence="2">
    <location>
        <begin position="31"/>
        <end position="82"/>
    </location>
</feature>
<organism evidence="4 6">
    <name type="scientific">Volvox reticuliferus</name>
    <dbReference type="NCBI Taxonomy" id="1737510"/>
    <lineage>
        <taxon>Eukaryota</taxon>
        <taxon>Viridiplantae</taxon>
        <taxon>Chlorophyta</taxon>
        <taxon>core chlorophytes</taxon>
        <taxon>Chlorophyceae</taxon>
        <taxon>CS clade</taxon>
        <taxon>Chlamydomonadales</taxon>
        <taxon>Volvocaceae</taxon>
        <taxon>Volvox</taxon>
    </lineage>
</organism>
<evidence type="ECO:0000259" key="3">
    <source>
        <dbReference type="SMART" id="SM00128"/>
    </source>
</evidence>
<dbReference type="Gene3D" id="3.60.10.10">
    <property type="entry name" value="Endonuclease/exonuclease/phosphatase"/>
    <property type="match status" value="1"/>
</dbReference>
<dbReference type="EMBL" id="BNCP01000002">
    <property type="protein sequence ID" value="GIL70794.1"/>
    <property type="molecule type" value="Genomic_DNA"/>
</dbReference>
<comment type="similarity">
    <text evidence="1">Belongs to the inositol polyphosphate 5-phosphatase family.</text>
</comment>
<evidence type="ECO:0000313" key="5">
    <source>
        <dbReference type="EMBL" id="GIL98519.1"/>
    </source>
</evidence>
<feature type="compositionally biased region" description="Low complexity" evidence="2">
    <location>
        <begin position="187"/>
        <end position="205"/>
    </location>
</feature>
<dbReference type="GO" id="GO:0046856">
    <property type="term" value="P:phosphatidylinositol dephosphorylation"/>
    <property type="evidence" value="ECO:0007669"/>
    <property type="project" value="InterPro"/>
</dbReference>
<gene>
    <name evidence="4" type="ORF">Vretifemale_1345</name>
    <name evidence="5" type="ORF">Vretimale_3892</name>
</gene>
<dbReference type="Proteomes" id="UP000747110">
    <property type="component" value="Unassembled WGS sequence"/>
</dbReference>
<dbReference type="InterPro" id="IPR046985">
    <property type="entry name" value="IP5"/>
</dbReference>
<dbReference type="GO" id="GO:0004439">
    <property type="term" value="F:phosphatidylinositol-4,5-bisphosphate 5-phosphatase activity"/>
    <property type="evidence" value="ECO:0007669"/>
    <property type="project" value="TreeGrafter"/>
</dbReference>
<evidence type="ECO:0000256" key="2">
    <source>
        <dbReference type="SAM" id="MobiDB-lite"/>
    </source>
</evidence>
<sequence>MNPYGLPDVPKSLWVGVGSVDSTLAPPSVASPQGLAMKPQSPTISTNWVSFDDDSGGPSFRAPVAPPFEASGAAPSTQTGWAVNFDSAGPLTMASEPHVGQRTISHPAAMMPTSGVPASPAAALASVLAPAVALRNRETSTSVLTAASPTAPQVPMFPAFGSLYVGAPTPITTASASVPNTTIASGSSAIPTDSASAAAAGSESSIQGRLPRPPTSLTRGAGAAPAAASANPFGAHDVQPHMLGAASSNPYAAITNPLGATTANRSLDPFAGLSLRPSLPRPPPMAASRGTSSTNSPTPASRLVATGTTAVGAIHGPSAFRAAPAGGEHGGAMVAQVRPDTVKDIGVTALVGTGLRRPPSSSLAVITQSPQAAQPVLGMARGQVLSVSPGAATAGPSVFPSFAALHEQQHQQKQQSAARSAQVAVPHLLDDVPVAETPEIALMGFSTAAVAMAGPGVVMEPGTSLLAAGTPQPSATQQEPGVLSGHGHGTIDLDTFRPAAKFSPPQLRSQAGVPPPPPPTCSAAISLPDAASSPLGLPPPPPYMEALHMPDAQPPSLQPLLPPSYDEAVTLSAAVEPSLDRVAMPLTGDDVSPWGASAVFANGDVSSSRATTHSANQCTSSPTMASTSFAFQAAMAKASGAPLPNQICVEVRLPPLKPKEAAWPKRMVAGMGMLFAAPGGDGVAALQWLLLSGAGLGQGRDEGSGPHFALPRGSGVGLMAQRNTEDADSAPAASVSLLPPASELQSTCCMLLDDISGSLWTGHKDGRVVRWRVEPGMVAVYEHHWRAHVRGKITSMTLSSWGDLWTASSGGTIRAWQYQSGLPASRPPVKLFECRRCKTSMGPSVRGNAPRPHSKARLLCLGPSGRVVWSAGRTGMALWGAYDGEFLGMLVSGLQQDSRMASGAPPGGAAAAGAYAGDTGALYRDGGMQQQQQQQQLEINPQTGLEAGQINRPFQPRRVLDPGDDAEAGDPDLYLGQQVIKGLAGAAKLAFKLGKKIRQNFAETTGVGVASEAGGISEVNGIGPGSRGKVVALLPGLDQSVYVAYQRGLLEKYTEWGRLLWSRDYGRRMELYSAALVGSLLWLGCGDGNIRTAAAASGEVCHAWKAHVFPVVGLAHDLGSTGRGSALVYSLSENGSVRGWPAALPSEAQRLAWRDGLLPSLRPHKLAVLAATWNVNETRPSPQSISKWLEPASRADIVSISLQEVEMGTSSVAWDAAVTLLSKSMLERGNQNAQWWATELAAALTATGRSWERVALRQMSGLVIVVFCRTELQAHVGEVATANVACGVMGVGGNKGAVAVSMSVFRRRVMFVCSHFAAHQERVDDRNENYNKIVRMLHFDNTSKVAQQQLLLRQQQQQMLQQAGETGGDGAVESDFDSVVTPFTVANTGVSASENEDDGHGPGLSDAALLVWAGDFNYRINGTYAEVREWSCTLALRRLFELDQCRIEMEKGNVFRGLREPLPLGHPVFVPTYKFDKNEPHRFIPPLEPGSRGRLILPYDSSEKQRVPAWTDRVFFRGSRPGSLDVAAEEVIVTMARAPDYNCVLEVNDSDHKPVFALLQVQLPGYAQEQKRRHSLASALAVHQAALCTQALGSAVQQPQPVQVSVSRLDLRYNCTSTLDLFNCSTASVIVQVMAERRLSGSSGAHALAPLPSWLEVSPITFSLAPRLMEGNIGGDPSQGHARVSLRVLAGESLRPSEPLQLRFVLRPLWGFETLSAALGPVVTLTIR</sequence>
<dbReference type="SUPFAM" id="SSF50998">
    <property type="entry name" value="Quinoprotein alcohol dehydrogenase-like"/>
    <property type="match status" value="1"/>
</dbReference>
<name>A0A8J4C0H5_9CHLO</name>
<evidence type="ECO:0000256" key="1">
    <source>
        <dbReference type="ARBA" id="ARBA00010768"/>
    </source>
</evidence>
<keyword evidence="6" id="KW-1185">Reference proteome</keyword>
<dbReference type="Pfam" id="PF22669">
    <property type="entry name" value="Exo_endo_phos2"/>
    <property type="match status" value="1"/>
</dbReference>
<accession>A0A8J4C0H5</accession>
<feature type="domain" description="Inositol polyphosphate-related phosphatase" evidence="3">
    <location>
        <begin position="1164"/>
        <end position="1567"/>
    </location>
</feature>
<feature type="compositionally biased region" description="Polar residues" evidence="2">
    <location>
        <begin position="40"/>
        <end position="49"/>
    </location>
</feature>
<dbReference type="InterPro" id="IPR000300">
    <property type="entry name" value="IPPc"/>
</dbReference>
<feature type="region of interest" description="Disordered" evidence="2">
    <location>
        <begin position="269"/>
        <end position="302"/>
    </location>
</feature>
<dbReference type="InterPro" id="IPR036691">
    <property type="entry name" value="Endo/exonu/phosph_ase_sf"/>
</dbReference>
<dbReference type="PANTHER" id="PTHR11200:SF300">
    <property type="entry name" value="TYPE II INOSITOL 1,4,5-TRISPHOSPHATE 5-PHOSPHATASE"/>
    <property type="match status" value="1"/>
</dbReference>
<dbReference type="InterPro" id="IPR056454">
    <property type="entry name" value="Beta-prop_IP5PC_F"/>
</dbReference>
<dbReference type="Gene3D" id="2.130.10.10">
    <property type="entry name" value="YVTN repeat-like/Quinoprotein amine dehydrogenase"/>
    <property type="match status" value="1"/>
</dbReference>
<comment type="caution">
    <text evidence="4">The sequence shown here is derived from an EMBL/GenBank/DDBJ whole genome shotgun (WGS) entry which is preliminary data.</text>
</comment>
<dbReference type="InterPro" id="IPR015943">
    <property type="entry name" value="WD40/YVTN_repeat-like_dom_sf"/>
</dbReference>
<dbReference type="OrthoDB" id="1925875at2759"/>
<evidence type="ECO:0000313" key="6">
    <source>
        <dbReference type="Proteomes" id="UP000747110"/>
    </source>
</evidence>